<dbReference type="AlphaFoldDB" id="A0A917IWP6"/>
<evidence type="ECO:0000256" key="12">
    <source>
        <dbReference type="RuleBase" id="RU361154"/>
    </source>
</evidence>
<dbReference type="PANTHER" id="PTHR46323:SF2">
    <property type="entry name" value="BETA-GALACTOSIDASE"/>
    <property type="match status" value="1"/>
</dbReference>
<dbReference type="PANTHER" id="PTHR46323">
    <property type="entry name" value="BETA-GALACTOSIDASE"/>
    <property type="match status" value="1"/>
</dbReference>
<evidence type="ECO:0000256" key="6">
    <source>
        <dbReference type="ARBA" id="ARBA00012756"/>
    </source>
</evidence>
<feature type="domain" description="Beta galactosidase small chain/" evidence="13">
    <location>
        <begin position="776"/>
        <end position="1052"/>
    </location>
</feature>
<evidence type="ECO:0000256" key="7">
    <source>
        <dbReference type="ARBA" id="ARBA00013303"/>
    </source>
</evidence>
<dbReference type="InterPro" id="IPR006104">
    <property type="entry name" value="Glyco_hydro_2_N"/>
</dbReference>
<dbReference type="EC" id="3.2.1.23" evidence="6 12"/>
<dbReference type="Proteomes" id="UP000627292">
    <property type="component" value="Unassembled WGS sequence"/>
</dbReference>
<dbReference type="SUPFAM" id="SSF49303">
    <property type="entry name" value="beta-Galactosidase/glucuronidase domain"/>
    <property type="match status" value="2"/>
</dbReference>
<dbReference type="PROSITE" id="PS00608">
    <property type="entry name" value="GLYCOSYL_HYDROL_F2_2"/>
    <property type="match status" value="1"/>
</dbReference>
<dbReference type="InterPro" id="IPR013783">
    <property type="entry name" value="Ig-like_fold"/>
</dbReference>
<dbReference type="SUPFAM" id="SSF51445">
    <property type="entry name" value="(Trans)glycosidases"/>
    <property type="match status" value="1"/>
</dbReference>
<dbReference type="InterPro" id="IPR036156">
    <property type="entry name" value="Beta-gal/glucu_dom_sf"/>
</dbReference>
<dbReference type="FunFam" id="3.20.20.80:FF:000018">
    <property type="entry name" value="Beta-galactosidase"/>
    <property type="match status" value="1"/>
</dbReference>
<keyword evidence="10 12" id="KW-0326">Glycosidase</keyword>
<evidence type="ECO:0000256" key="2">
    <source>
        <dbReference type="ARBA" id="ARBA00001913"/>
    </source>
</evidence>
<dbReference type="RefSeq" id="WP_188951495.1">
    <property type="nucleotide sequence ID" value="NZ_BMIB01000002.1"/>
</dbReference>
<gene>
    <name evidence="14" type="ORF">GCM10011379_15910</name>
</gene>
<dbReference type="SMART" id="SM01038">
    <property type="entry name" value="Bgal_small_N"/>
    <property type="match status" value="1"/>
</dbReference>
<dbReference type="Pfam" id="PF16353">
    <property type="entry name" value="LacZ_4"/>
    <property type="match status" value="1"/>
</dbReference>
<comment type="catalytic activity">
    <reaction evidence="1 12">
        <text>Hydrolysis of terminal non-reducing beta-D-galactose residues in beta-D-galactosides.</text>
        <dbReference type="EC" id="3.2.1.23"/>
    </reaction>
</comment>
<accession>A0A917IWP6</accession>
<dbReference type="Pfam" id="PF02837">
    <property type="entry name" value="Glyco_hydro_2_N"/>
    <property type="match status" value="1"/>
</dbReference>
<dbReference type="InterPro" id="IPR032312">
    <property type="entry name" value="LacZ_4"/>
</dbReference>
<evidence type="ECO:0000256" key="10">
    <source>
        <dbReference type="ARBA" id="ARBA00023295"/>
    </source>
</evidence>
<dbReference type="Gene3D" id="3.20.20.80">
    <property type="entry name" value="Glycosidases"/>
    <property type="match status" value="1"/>
</dbReference>
<dbReference type="Gene3D" id="2.60.120.260">
    <property type="entry name" value="Galactose-binding domain-like"/>
    <property type="match status" value="1"/>
</dbReference>
<dbReference type="InterPro" id="IPR023232">
    <property type="entry name" value="Glyco_hydro_2_AS"/>
</dbReference>
<dbReference type="GO" id="GO:0004565">
    <property type="term" value="F:beta-galactosidase activity"/>
    <property type="evidence" value="ECO:0007669"/>
    <property type="project" value="UniProtKB-EC"/>
</dbReference>
<proteinExistence type="inferred from homology"/>
<dbReference type="GO" id="GO:0009341">
    <property type="term" value="C:beta-galactosidase complex"/>
    <property type="evidence" value="ECO:0007669"/>
    <property type="project" value="InterPro"/>
</dbReference>
<dbReference type="InterPro" id="IPR008979">
    <property type="entry name" value="Galactose-bd-like_sf"/>
</dbReference>
<keyword evidence="8 12" id="KW-0378">Hydrolase</keyword>
<evidence type="ECO:0000256" key="9">
    <source>
        <dbReference type="ARBA" id="ARBA00022837"/>
    </source>
</evidence>
<name>A0A917IWP6_9BACT</name>
<comment type="subunit">
    <text evidence="5">Monomer.</text>
</comment>
<dbReference type="InterPro" id="IPR004199">
    <property type="entry name" value="B-gal_small/dom_5"/>
</dbReference>
<keyword evidence="9" id="KW-0106">Calcium</keyword>
<dbReference type="Gene3D" id="2.70.98.10">
    <property type="match status" value="1"/>
</dbReference>
<keyword evidence="15" id="KW-1185">Reference proteome</keyword>
<protein>
    <recommendedName>
        <fullName evidence="7 12">Beta-galactosidase</fullName>
        <ecNumber evidence="6 12">3.2.1.23</ecNumber>
    </recommendedName>
    <alternativeName>
        <fullName evidence="11 12">Lactase</fullName>
    </alternativeName>
</protein>
<dbReference type="InterPro" id="IPR050347">
    <property type="entry name" value="Bact_Beta-galactosidase"/>
</dbReference>
<dbReference type="InterPro" id="IPR014718">
    <property type="entry name" value="GH-type_carb-bd"/>
</dbReference>
<comment type="similarity">
    <text evidence="4 12">Belongs to the glycosyl hydrolase 2 family.</text>
</comment>
<organism evidence="14 15">
    <name type="scientific">Filimonas zeae</name>
    <dbReference type="NCBI Taxonomy" id="1737353"/>
    <lineage>
        <taxon>Bacteria</taxon>
        <taxon>Pseudomonadati</taxon>
        <taxon>Bacteroidota</taxon>
        <taxon>Chitinophagia</taxon>
        <taxon>Chitinophagales</taxon>
        <taxon>Chitinophagaceae</taxon>
        <taxon>Filimonas</taxon>
    </lineage>
</organism>
<evidence type="ECO:0000259" key="13">
    <source>
        <dbReference type="SMART" id="SM01038"/>
    </source>
</evidence>
<dbReference type="InterPro" id="IPR006102">
    <property type="entry name" value="Ig-like_GH2"/>
</dbReference>
<evidence type="ECO:0000313" key="15">
    <source>
        <dbReference type="Proteomes" id="UP000627292"/>
    </source>
</evidence>
<dbReference type="PROSITE" id="PS00719">
    <property type="entry name" value="GLYCOSYL_HYDROL_F2_1"/>
    <property type="match status" value="1"/>
</dbReference>
<dbReference type="InterPro" id="IPR011013">
    <property type="entry name" value="Gal_mutarotase_sf_dom"/>
</dbReference>
<dbReference type="Pfam" id="PF00703">
    <property type="entry name" value="Glyco_hydro_2"/>
    <property type="match status" value="1"/>
</dbReference>
<dbReference type="GO" id="GO:0005990">
    <property type="term" value="P:lactose catabolic process"/>
    <property type="evidence" value="ECO:0007669"/>
    <property type="project" value="TreeGrafter"/>
</dbReference>
<reference evidence="14" key="2">
    <citation type="submission" date="2020-09" db="EMBL/GenBank/DDBJ databases">
        <authorList>
            <person name="Sun Q."/>
            <person name="Zhou Y."/>
        </authorList>
    </citation>
    <scope>NUCLEOTIDE SEQUENCE</scope>
    <source>
        <strain evidence="14">CGMCC 1.15290</strain>
    </source>
</reference>
<comment type="caution">
    <text evidence="14">The sequence shown here is derived from an EMBL/GenBank/DDBJ whole genome shotgun (WGS) entry which is preliminary data.</text>
</comment>
<evidence type="ECO:0000256" key="3">
    <source>
        <dbReference type="ARBA" id="ARBA00001959"/>
    </source>
</evidence>
<evidence type="ECO:0000256" key="4">
    <source>
        <dbReference type="ARBA" id="ARBA00007401"/>
    </source>
</evidence>
<reference evidence="14" key="1">
    <citation type="journal article" date="2014" name="Int. J. Syst. Evol. Microbiol.">
        <title>Complete genome sequence of Corynebacterium casei LMG S-19264T (=DSM 44701T), isolated from a smear-ripened cheese.</title>
        <authorList>
            <consortium name="US DOE Joint Genome Institute (JGI-PGF)"/>
            <person name="Walter F."/>
            <person name="Albersmeier A."/>
            <person name="Kalinowski J."/>
            <person name="Ruckert C."/>
        </authorList>
    </citation>
    <scope>NUCLEOTIDE SEQUENCE</scope>
    <source>
        <strain evidence="14">CGMCC 1.15290</strain>
    </source>
</reference>
<evidence type="ECO:0000256" key="1">
    <source>
        <dbReference type="ARBA" id="ARBA00001412"/>
    </source>
</evidence>
<dbReference type="Pfam" id="PF02929">
    <property type="entry name" value="Bgal_small_N"/>
    <property type="match status" value="1"/>
</dbReference>
<dbReference type="EMBL" id="BMIB01000002">
    <property type="protein sequence ID" value="GGH64171.1"/>
    <property type="molecule type" value="Genomic_DNA"/>
</dbReference>
<evidence type="ECO:0000256" key="11">
    <source>
        <dbReference type="ARBA" id="ARBA00032230"/>
    </source>
</evidence>
<dbReference type="GO" id="GO:0030246">
    <property type="term" value="F:carbohydrate binding"/>
    <property type="evidence" value="ECO:0007669"/>
    <property type="project" value="InterPro"/>
</dbReference>
<evidence type="ECO:0000313" key="14">
    <source>
        <dbReference type="EMBL" id="GGH64171.1"/>
    </source>
</evidence>
<evidence type="ECO:0000256" key="5">
    <source>
        <dbReference type="ARBA" id="ARBA00011245"/>
    </source>
</evidence>
<dbReference type="Gene3D" id="2.60.40.10">
    <property type="entry name" value="Immunoglobulins"/>
    <property type="match status" value="2"/>
</dbReference>
<comment type="cofactor">
    <cofactor evidence="3">
        <name>Na(+)</name>
        <dbReference type="ChEBI" id="CHEBI:29101"/>
    </cofactor>
</comment>
<dbReference type="InterPro" id="IPR006103">
    <property type="entry name" value="Glyco_hydro_2_cat"/>
</dbReference>
<dbReference type="PRINTS" id="PR00132">
    <property type="entry name" value="GLHYDRLASE2"/>
</dbReference>
<dbReference type="InterPro" id="IPR006101">
    <property type="entry name" value="Glyco_hydro_2"/>
</dbReference>
<dbReference type="Pfam" id="PF02836">
    <property type="entry name" value="Glyco_hydro_2_C"/>
    <property type="match status" value="1"/>
</dbReference>
<dbReference type="InterPro" id="IPR023230">
    <property type="entry name" value="Glyco_hydro_2_CS"/>
</dbReference>
<comment type="cofactor">
    <cofactor evidence="2">
        <name>Ca(2+)</name>
        <dbReference type="ChEBI" id="CHEBI:29108"/>
    </cofactor>
</comment>
<sequence>MKHVSRFLLLFFLFSFGFIHSRCWSQEREEWENELIFGVGKEESHASYIPYPSVSSAQKDTWYSDTGTITHSPWVLSLNGNWWFKWVKHPDERPRDFFRKDFDARAWKTIPVPSNMEMQGYGTPVYTNITYPFKNDPPYVMGKVPDNWTAAKEPNPVGSYRREFTVPENWNGQQIFVHFDGVISAMYLWVNGQRAGYSENSFSPAEFDITPYVQPGSNSISVQVFKYSDGSYLEDQDMTRFSGIHRRVYLFTVPKLHVRDFFVHTTFDAGFSTARLSIDAQVLNSATAASSAATIEAQLLGADGKPAAASIQVPVGAQAANERLRYTLAGTVEQPRLWSAEKPYLYTLLLSLKNADGKTMEVLPVKVGFRKVEIRNSQLLVNGEPVLLKGVNRHEIHPTLGKAVTPQSMLQDILLMKQHNINTVRSCHYPDDPVWLKLCDAYGLYIIDEANHETHGHQEIARYPTWQAAIVDRTVRLVDRDKNHACVVIWSLGNEAGSGNNFVTASRVMKNMDTSRPIHYEGMNEVADIESNMYPSVNYLIQRGKASSEKPYFMCEYAHAMGNSVGNLREYWDAIESHKRLIGGCIWEWVDQGIRTPVPGDNTGKTYIAYGGDLGDEPNDGTFSIKGLVSSDRQVKPALLEVKKVYQYFRFTDAGISEGRIKITNCYDFLTAASFAFRWSLLENGLPVAKGVITAGNLAPNDSAIFTLPLKKYKRKAGAEYQVTIEASLVEKQLWAGKGHVVAQEQLMIPAIAASASRAAATDAPVQLQQTTSEVLITGKQFQVKFNKATGRLSELVYGQKKYIDGVDNGIVFNLYRAMLDNDHTSDWGQPYDTRKLGHDHPTYTLKSLDVTEQPSQVIVRTAIRANTSSGFGVQVQLDYTIHGNGHIAVAATFTPDSTQQFINRLGVRMAFSEGLEQVKWYGRGPHENYIDRKESAFIGVYNRSVTDMTEPYEKPQGMANREDTRWIQLTDTLTGDGIEIKGDGTMSFSALHYTDQELGRAAHFYQLQPVKETVLTLDYRQMGLGNGSCGPMQLPQYLVPDTTGRLFFTIQPFIKNGR</sequence>
<dbReference type="SUPFAM" id="SSF49785">
    <property type="entry name" value="Galactose-binding domain-like"/>
    <property type="match status" value="1"/>
</dbReference>
<evidence type="ECO:0000256" key="8">
    <source>
        <dbReference type="ARBA" id="ARBA00022801"/>
    </source>
</evidence>
<dbReference type="SUPFAM" id="SSF74650">
    <property type="entry name" value="Galactose mutarotase-like"/>
    <property type="match status" value="1"/>
</dbReference>
<dbReference type="InterPro" id="IPR017853">
    <property type="entry name" value="GH"/>
</dbReference>